<name>W3VAQ0_9GAMM</name>
<reference evidence="1 2" key="1">
    <citation type="submission" date="2013-11" db="EMBL/GenBank/DDBJ databases">
        <title>Elucidation of the Photorhabdus temperata genome and generation of transposon mutant library to identify motility mutants.</title>
        <authorList>
            <person name="Hurst S.G.IV."/>
            <person name="Micheals B."/>
            <person name="Abebe-Akele F."/>
            <person name="Rowedder H."/>
            <person name="Bullock H."/>
            <person name="Jackobeck R."/>
            <person name="Janicki E."/>
            <person name="Tisa L.S."/>
        </authorList>
    </citation>
    <scope>NUCLEOTIDE SEQUENCE [LARGE SCALE GENOMIC DNA]</scope>
    <source>
        <strain evidence="1 2">NC19</strain>
    </source>
</reference>
<dbReference type="EMBL" id="AYSJ01000002">
    <property type="protein sequence ID" value="ETS32917.1"/>
    <property type="molecule type" value="Genomic_DNA"/>
</dbReference>
<gene>
    <name evidence="1" type="ORF">PTE_00057</name>
</gene>
<evidence type="ECO:0000313" key="1">
    <source>
        <dbReference type="EMBL" id="ETS32917.1"/>
    </source>
</evidence>
<keyword evidence="2" id="KW-1185">Reference proteome</keyword>
<proteinExistence type="predicted"/>
<accession>W3VAQ0</accession>
<sequence>MIIVLQAYHIFHIVHFHFFDDRKLLLHKTLHYAVSYAGAR</sequence>
<dbReference type="Proteomes" id="UP000018957">
    <property type="component" value="Unassembled WGS sequence"/>
</dbReference>
<organism evidence="1 2">
    <name type="scientific">Photorhabdus khanii NC19</name>
    <dbReference type="NCBI Taxonomy" id="1004151"/>
    <lineage>
        <taxon>Bacteria</taxon>
        <taxon>Pseudomonadati</taxon>
        <taxon>Pseudomonadota</taxon>
        <taxon>Gammaproteobacteria</taxon>
        <taxon>Enterobacterales</taxon>
        <taxon>Morganellaceae</taxon>
        <taxon>Photorhabdus</taxon>
    </lineage>
</organism>
<dbReference type="AlphaFoldDB" id="W3VAQ0"/>
<protein>
    <submittedName>
        <fullName evidence="1">Uncharacterized protein</fullName>
    </submittedName>
</protein>
<evidence type="ECO:0000313" key="2">
    <source>
        <dbReference type="Proteomes" id="UP000018957"/>
    </source>
</evidence>
<comment type="caution">
    <text evidence="1">The sequence shown here is derived from an EMBL/GenBank/DDBJ whole genome shotgun (WGS) entry which is preliminary data.</text>
</comment>